<proteinExistence type="inferred from homology"/>
<evidence type="ECO:0000313" key="8">
    <source>
        <dbReference type="Proteomes" id="UP001063166"/>
    </source>
</evidence>
<evidence type="ECO:0000256" key="3">
    <source>
        <dbReference type="ARBA" id="ARBA00023295"/>
    </source>
</evidence>
<name>A0A9P3PW45_LYOSH</name>
<feature type="domain" description="Glycoside hydrolase family 5 C-terminal" evidence="6">
    <location>
        <begin position="171"/>
        <end position="282"/>
    </location>
</feature>
<dbReference type="Pfam" id="PF18564">
    <property type="entry name" value="Glyco_hydro_5_C"/>
    <property type="match status" value="1"/>
</dbReference>
<reference evidence="7" key="1">
    <citation type="submission" date="2022-07" db="EMBL/GenBank/DDBJ databases">
        <title>The genome of Lyophyllum shimeji provides insight into the initial evolution of ectomycorrhizal fungal genome.</title>
        <authorList>
            <person name="Kobayashi Y."/>
            <person name="Shibata T."/>
            <person name="Hirakawa H."/>
            <person name="Shigenobu S."/>
            <person name="Nishiyama T."/>
            <person name="Yamada A."/>
            <person name="Hasebe M."/>
            <person name="Kawaguchi M."/>
        </authorList>
    </citation>
    <scope>NUCLEOTIDE SEQUENCE</scope>
    <source>
        <strain evidence="7">AT787</strain>
    </source>
</reference>
<evidence type="ECO:0000256" key="4">
    <source>
        <dbReference type="SAM" id="MobiDB-lite"/>
    </source>
</evidence>
<keyword evidence="5" id="KW-0812">Transmembrane</keyword>
<dbReference type="InterPro" id="IPR041036">
    <property type="entry name" value="GH5_C"/>
</dbReference>
<protein>
    <submittedName>
        <fullName evidence="7">Cellulase (Glycosyl hydrolase family 5)</fullName>
    </submittedName>
</protein>
<evidence type="ECO:0000259" key="6">
    <source>
        <dbReference type="Pfam" id="PF18564"/>
    </source>
</evidence>
<accession>A0A9P3PW45</accession>
<dbReference type="Gene3D" id="2.60.40.1180">
    <property type="entry name" value="Golgi alpha-mannosidase II"/>
    <property type="match status" value="1"/>
</dbReference>
<dbReference type="Proteomes" id="UP001063166">
    <property type="component" value="Unassembled WGS sequence"/>
</dbReference>
<dbReference type="PANTHER" id="PTHR31308">
    <property type="match status" value="1"/>
</dbReference>
<sequence length="326" mass="36701">MVFFSGVDRYDLNALFAKAFGNFTVKVQGLSRGMFPLKAFYWGQRGARDNFALQIRNLVEHGYSSLGEKPVVIGECGIPMDMNKKEAFVTEDFTWQMRMMDAMMIALERSLVGFTLWTYNPSNNDQIGNDWNGENFSWFSSKRALPPSLLYYDQDAPSLDNGGRILPAVVRPYPAKTAGIPLKFEYEMSSGAFTFEWGNTAPESERDDTHPIPTVEGVPQSGHPKITALETEIFLPSLITLGRKVVVDGLDETDSYVHEERRQTLFIVARDTDPKRIHSIRVSLDPPLTRAFVVNDFWSDFGPRIVALVLLLLGVIAFALLRVYGP</sequence>
<comment type="similarity">
    <text evidence="1">Belongs to the glycosyl hydrolase 5 (cellulase A) family.</text>
</comment>
<dbReference type="GO" id="GO:1904462">
    <property type="term" value="P:ergosteryl 3-beta-D-glucoside catabolic process"/>
    <property type="evidence" value="ECO:0007669"/>
    <property type="project" value="TreeGrafter"/>
</dbReference>
<dbReference type="GO" id="GO:0050295">
    <property type="term" value="F:steryl-beta-glucosidase activity"/>
    <property type="evidence" value="ECO:0007669"/>
    <property type="project" value="TreeGrafter"/>
</dbReference>
<evidence type="ECO:0000256" key="1">
    <source>
        <dbReference type="ARBA" id="ARBA00005641"/>
    </source>
</evidence>
<dbReference type="InterPro" id="IPR013780">
    <property type="entry name" value="Glyco_hydro_b"/>
</dbReference>
<feature type="region of interest" description="Disordered" evidence="4">
    <location>
        <begin position="202"/>
        <end position="221"/>
    </location>
</feature>
<dbReference type="InterPro" id="IPR017853">
    <property type="entry name" value="GH"/>
</dbReference>
<dbReference type="PANTHER" id="PTHR31308:SF5">
    <property type="entry name" value="ERGOSTERYL-BETA-GLUCOSIDASE"/>
    <property type="match status" value="1"/>
</dbReference>
<gene>
    <name evidence="7" type="ORF">LshimejAT787_1502460</name>
</gene>
<comment type="caution">
    <text evidence="7">The sequence shown here is derived from an EMBL/GenBank/DDBJ whole genome shotgun (WGS) entry which is preliminary data.</text>
</comment>
<dbReference type="OrthoDB" id="9971853at2759"/>
<dbReference type="EMBL" id="BRPK01000015">
    <property type="protein sequence ID" value="GLB44062.1"/>
    <property type="molecule type" value="Genomic_DNA"/>
</dbReference>
<dbReference type="AlphaFoldDB" id="A0A9P3PW45"/>
<feature type="transmembrane region" description="Helical" evidence="5">
    <location>
        <begin position="305"/>
        <end position="324"/>
    </location>
</feature>
<dbReference type="InterPro" id="IPR052066">
    <property type="entry name" value="Glycosphingolipid_Hydrolases"/>
</dbReference>
<evidence type="ECO:0000256" key="2">
    <source>
        <dbReference type="ARBA" id="ARBA00022801"/>
    </source>
</evidence>
<dbReference type="SUPFAM" id="SSF51445">
    <property type="entry name" value="(Trans)glycosidases"/>
    <property type="match status" value="1"/>
</dbReference>
<keyword evidence="2 7" id="KW-0378">Hydrolase</keyword>
<evidence type="ECO:0000256" key="5">
    <source>
        <dbReference type="SAM" id="Phobius"/>
    </source>
</evidence>
<dbReference type="Gene3D" id="3.20.20.80">
    <property type="entry name" value="Glycosidases"/>
    <property type="match status" value="1"/>
</dbReference>
<organism evidence="7 8">
    <name type="scientific">Lyophyllum shimeji</name>
    <name type="common">Hon-shimeji</name>
    <name type="synonym">Tricholoma shimeji</name>
    <dbReference type="NCBI Taxonomy" id="47721"/>
    <lineage>
        <taxon>Eukaryota</taxon>
        <taxon>Fungi</taxon>
        <taxon>Dikarya</taxon>
        <taxon>Basidiomycota</taxon>
        <taxon>Agaricomycotina</taxon>
        <taxon>Agaricomycetes</taxon>
        <taxon>Agaricomycetidae</taxon>
        <taxon>Agaricales</taxon>
        <taxon>Tricholomatineae</taxon>
        <taxon>Lyophyllaceae</taxon>
        <taxon>Lyophyllum</taxon>
    </lineage>
</organism>
<keyword evidence="5" id="KW-0472">Membrane</keyword>
<evidence type="ECO:0000313" key="7">
    <source>
        <dbReference type="EMBL" id="GLB44062.1"/>
    </source>
</evidence>
<keyword evidence="3" id="KW-0326">Glycosidase</keyword>
<keyword evidence="5" id="KW-1133">Transmembrane helix</keyword>
<keyword evidence="8" id="KW-1185">Reference proteome</keyword>